<comment type="caution">
    <text evidence="2">The sequence shown here is derived from an EMBL/GenBank/DDBJ whole genome shotgun (WGS) entry which is preliminary data.</text>
</comment>
<proteinExistence type="predicted"/>
<keyword evidence="3" id="KW-1185">Reference proteome</keyword>
<dbReference type="InterPro" id="IPR029039">
    <property type="entry name" value="Flavoprotein-like_sf"/>
</dbReference>
<dbReference type="SUPFAM" id="SSF52218">
    <property type="entry name" value="Flavoproteins"/>
    <property type="match status" value="1"/>
</dbReference>
<dbReference type="Pfam" id="PF03358">
    <property type="entry name" value="FMN_red"/>
    <property type="match status" value="1"/>
</dbReference>
<feature type="domain" description="NADPH-dependent FMN reductase-like" evidence="1">
    <location>
        <begin position="4"/>
        <end position="153"/>
    </location>
</feature>
<accession>A0ABQ5YGQ8</accession>
<protein>
    <submittedName>
        <fullName evidence="2">FMN reductase</fullName>
    </submittedName>
</protein>
<organism evidence="2 3">
    <name type="scientific">Chitinimonas prasina</name>
    <dbReference type="NCBI Taxonomy" id="1434937"/>
    <lineage>
        <taxon>Bacteria</taxon>
        <taxon>Pseudomonadati</taxon>
        <taxon>Pseudomonadota</taxon>
        <taxon>Betaproteobacteria</taxon>
        <taxon>Neisseriales</taxon>
        <taxon>Chitinibacteraceae</taxon>
        <taxon>Chitinimonas</taxon>
    </lineage>
</organism>
<dbReference type="EMBL" id="BSOG01000002">
    <property type="protein sequence ID" value="GLR13188.1"/>
    <property type="molecule type" value="Genomic_DNA"/>
</dbReference>
<dbReference type="Proteomes" id="UP001156706">
    <property type="component" value="Unassembled WGS sequence"/>
</dbReference>
<dbReference type="Gene3D" id="3.40.50.360">
    <property type="match status" value="1"/>
</dbReference>
<name>A0ABQ5YGQ8_9NEIS</name>
<dbReference type="PANTHER" id="PTHR30543:SF21">
    <property type="entry name" value="NAD(P)H-DEPENDENT FMN REDUCTASE LOT6"/>
    <property type="match status" value="1"/>
</dbReference>
<evidence type="ECO:0000313" key="2">
    <source>
        <dbReference type="EMBL" id="GLR13188.1"/>
    </source>
</evidence>
<gene>
    <name evidence="2" type="ORF">GCM10007907_19780</name>
</gene>
<evidence type="ECO:0000259" key="1">
    <source>
        <dbReference type="Pfam" id="PF03358"/>
    </source>
</evidence>
<reference evidence="3" key="1">
    <citation type="journal article" date="2019" name="Int. J. Syst. Evol. Microbiol.">
        <title>The Global Catalogue of Microorganisms (GCM) 10K type strain sequencing project: providing services to taxonomists for standard genome sequencing and annotation.</title>
        <authorList>
            <consortium name="The Broad Institute Genomics Platform"/>
            <consortium name="The Broad Institute Genome Sequencing Center for Infectious Disease"/>
            <person name="Wu L."/>
            <person name="Ma J."/>
        </authorList>
    </citation>
    <scope>NUCLEOTIDE SEQUENCE [LARGE SCALE GENOMIC DNA]</scope>
    <source>
        <strain evidence="3">NBRC 110044</strain>
    </source>
</reference>
<dbReference type="InterPro" id="IPR005025">
    <property type="entry name" value="FMN_Rdtase-like_dom"/>
</dbReference>
<dbReference type="RefSeq" id="WP_284196298.1">
    <property type="nucleotide sequence ID" value="NZ_BSOG01000002.1"/>
</dbReference>
<dbReference type="InterPro" id="IPR050712">
    <property type="entry name" value="NAD(P)H-dep_reductase"/>
</dbReference>
<evidence type="ECO:0000313" key="3">
    <source>
        <dbReference type="Proteomes" id="UP001156706"/>
    </source>
</evidence>
<sequence>MSARILVFAGSARRASLNKRLAAVLSASILAAGGEATLIDLADYEMPLYHGDWEADNGPPEAARRLNALLAQHDGLALASPENNASISALMKNTLDWLSRIDGGATLQGKAALLTAASPGALGGLRGLNHLRDILHTLGVTTLPQTLAVSRAHEAFAEDGSLVNERQRGQVDQLATRLIHLALALKG</sequence>
<dbReference type="PANTHER" id="PTHR30543">
    <property type="entry name" value="CHROMATE REDUCTASE"/>
    <property type="match status" value="1"/>
</dbReference>